<evidence type="ECO:0000256" key="4">
    <source>
        <dbReference type="SAM" id="MobiDB-lite"/>
    </source>
</evidence>
<keyword evidence="3 6" id="KW-0067">ATP-binding</keyword>
<accession>F2R9K5</accession>
<dbReference type="GO" id="GO:0022857">
    <property type="term" value="F:transmembrane transporter activity"/>
    <property type="evidence" value="ECO:0007669"/>
    <property type="project" value="TreeGrafter"/>
</dbReference>
<evidence type="ECO:0000256" key="1">
    <source>
        <dbReference type="ARBA" id="ARBA00022448"/>
    </source>
</evidence>
<keyword evidence="6" id="KW-0449">Lipoprotein</keyword>
<dbReference type="SUPFAM" id="SSF52540">
    <property type="entry name" value="P-loop containing nucleoside triphosphate hydrolases"/>
    <property type="match status" value="1"/>
</dbReference>
<dbReference type="InterPro" id="IPR027417">
    <property type="entry name" value="P-loop_NTPase"/>
</dbReference>
<dbReference type="Proteomes" id="UP000006854">
    <property type="component" value="Chromosome"/>
</dbReference>
<dbReference type="GeneID" id="51866315"/>
<evidence type="ECO:0000313" key="6">
    <source>
        <dbReference type="EMBL" id="CCA59048.1"/>
    </source>
</evidence>
<dbReference type="InterPro" id="IPR015854">
    <property type="entry name" value="ABC_transpr_LolD-like"/>
</dbReference>
<feature type="compositionally biased region" description="Low complexity" evidence="4">
    <location>
        <begin position="226"/>
        <end position="248"/>
    </location>
</feature>
<dbReference type="InterPro" id="IPR003593">
    <property type="entry name" value="AAA+_ATPase"/>
</dbReference>
<keyword evidence="2" id="KW-0547">Nucleotide-binding</keyword>
<dbReference type="GO" id="GO:0005524">
    <property type="term" value="F:ATP binding"/>
    <property type="evidence" value="ECO:0007669"/>
    <property type="project" value="UniProtKB-KW"/>
</dbReference>
<feature type="domain" description="ABC transporter" evidence="5">
    <location>
        <begin position="14"/>
        <end position="247"/>
    </location>
</feature>
<keyword evidence="1" id="KW-0813">Transport</keyword>
<dbReference type="Pfam" id="PF00005">
    <property type="entry name" value="ABC_tran"/>
    <property type="match status" value="1"/>
</dbReference>
<dbReference type="Gene3D" id="3.40.50.300">
    <property type="entry name" value="P-loop containing nucleotide triphosphate hydrolases"/>
    <property type="match status" value="1"/>
</dbReference>
<name>F2R9K5_STRVP</name>
<dbReference type="eggNOG" id="COG1136">
    <property type="taxonomic scope" value="Bacteria"/>
</dbReference>
<dbReference type="CDD" id="cd03255">
    <property type="entry name" value="ABC_MJ0796_LolCDE_FtsE"/>
    <property type="match status" value="1"/>
</dbReference>
<feature type="region of interest" description="Disordered" evidence="4">
    <location>
        <begin position="224"/>
        <end position="248"/>
    </location>
</feature>
<evidence type="ECO:0000256" key="3">
    <source>
        <dbReference type="ARBA" id="ARBA00022840"/>
    </source>
</evidence>
<dbReference type="SMART" id="SM00382">
    <property type="entry name" value="AAA"/>
    <property type="match status" value="1"/>
</dbReference>
<keyword evidence="7" id="KW-1185">Reference proteome</keyword>
<dbReference type="PANTHER" id="PTHR24220">
    <property type="entry name" value="IMPORT ATP-BINDING PROTEIN"/>
    <property type="match status" value="1"/>
</dbReference>
<dbReference type="STRING" id="953739.SVEN_5762"/>
<protein>
    <submittedName>
        <fullName evidence="6">Lipoprotein releasing system ATP-binding protein LolD</fullName>
    </submittedName>
</protein>
<organism evidence="6 7">
    <name type="scientific">Streptomyces venezuelae (strain ATCC 10712 / CBS 650.69 / DSM 40230 / JCM 4526 / NBRC 13096 / PD 04745)</name>
    <dbReference type="NCBI Taxonomy" id="953739"/>
    <lineage>
        <taxon>Bacteria</taxon>
        <taxon>Bacillati</taxon>
        <taxon>Actinomycetota</taxon>
        <taxon>Actinomycetes</taxon>
        <taxon>Kitasatosporales</taxon>
        <taxon>Streptomycetaceae</taxon>
        <taxon>Streptomyces</taxon>
    </lineage>
</organism>
<dbReference type="HOGENOM" id="CLU_000604_1_22_11"/>
<dbReference type="EMBL" id="FR845719">
    <property type="protein sequence ID" value="CCA59048.1"/>
    <property type="molecule type" value="Genomic_DNA"/>
</dbReference>
<proteinExistence type="predicted"/>
<evidence type="ECO:0000256" key="2">
    <source>
        <dbReference type="ARBA" id="ARBA00022741"/>
    </source>
</evidence>
<dbReference type="InterPro" id="IPR017911">
    <property type="entry name" value="MacB-like_ATP-bd"/>
</dbReference>
<dbReference type="KEGG" id="sve:SVEN_5762"/>
<evidence type="ECO:0000313" key="7">
    <source>
        <dbReference type="Proteomes" id="UP000006854"/>
    </source>
</evidence>
<dbReference type="GO" id="GO:0005886">
    <property type="term" value="C:plasma membrane"/>
    <property type="evidence" value="ECO:0007669"/>
    <property type="project" value="TreeGrafter"/>
</dbReference>
<dbReference type="PATRIC" id="fig|953739.5.peg.976"/>
<evidence type="ECO:0000259" key="5">
    <source>
        <dbReference type="PROSITE" id="PS50893"/>
    </source>
</evidence>
<dbReference type="AlphaFoldDB" id="F2R9K5"/>
<sequence length="248" mass="25802">MSTAHDPETTHPVLEIEGLSHSLGARKLFDDLSLTLRAGESVAVTGPSGSGKSTLLSCVLGLVRPTAGSVKVKGTDVVGLRPARLAAVRAQAVGMVFQFGELLPELSPLDNVMLAALLARTDHREASKRARALLDDLGVPEAATSDELSGGERQRTAVARALINEPALLLADEPTGALDTETRDRTAELLFDLPRRYACGLLVVTHDPGIAARADRTLRLEAGILNPTPSGTNPTPSGTNPAPSGASA</sequence>
<gene>
    <name evidence="6" type="ordered locus">SVEN_5762</name>
</gene>
<dbReference type="GO" id="GO:0016887">
    <property type="term" value="F:ATP hydrolysis activity"/>
    <property type="evidence" value="ECO:0007669"/>
    <property type="project" value="InterPro"/>
</dbReference>
<dbReference type="RefSeq" id="WP_015036943.1">
    <property type="nucleotide sequence ID" value="NC_018750.1"/>
</dbReference>
<dbReference type="PROSITE" id="PS50893">
    <property type="entry name" value="ABC_TRANSPORTER_2"/>
    <property type="match status" value="1"/>
</dbReference>
<dbReference type="InterPro" id="IPR003439">
    <property type="entry name" value="ABC_transporter-like_ATP-bd"/>
</dbReference>
<reference evidence="6 7" key="1">
    <citation type="journal article" date="2011" name="BMC Genomics">
        <title>Genome-wide analysis of the role of GlnR in Streptomyces venezuelae provides new insights into global nitrogen regulation in actinomycetes.</title>
        <authorList>
            <person name="Pullan S.T."/>
            <person name="Bibb M.J."/>
            <person name="Merrick M."/>
        </authorList>
    </citation>
    <scope>NUCLEOTIDE SEQUENCE [LARGE SCALE GENOMIC DNA]</scope>
    <source>
        <strain evidence="6">ATCC 10712</strain>
    </source>
</reference>